<dbReference type="AlphaFoldDB" id="A0A1A6GQW5"/>
<dbReference type="STRING" id="56216.A0A1A6GQW5"/>
<accession>A0A1A6GQW5</accession>
<feature type="non-terminal residue" evidence="6">
    <location>
        <position position="117"/>
    </location>
</feature>
<keyword evidence="1 3" id="KW-0403">Intermediate filament</keyword>
<comment type="caution">
    <text evidence="6">The sequence shown here is derived from an EMBL/GenBank/DDBJ whole genome shotgun (WGS) entry which is preliminary data.</text>
</comment>
<dbReference type="Gene3D" id="1.20.5.1160">
    <property type="entry name" value="Vasodilator-stimulated phosphoprotein"/>
    <property type="match status" value="1"/>
</dbReference>
<evidence type="ECO:0000256" key="2">
    <source>
        <dbReference type="ARBA" id="ARBA00023054"/>
    </source>
</evidence>
<dbReference type="PROSITE" id="PS00226">
    <property type="entry name" value="IF_ROD_1"/>
    <property type="match status" value="1"/>
</dbReference>
<dbReference type="InterPro" id="IPR002957">
    <property type="entry name" value="Keratin_I"/>
</dbReference>
<dbReference type="SUPFAM" id="SSF64593">
    <property type="entry name" value="Intermediate filament protein, coiled coil region"/>
    <property type="match status" value="1"/>
</dbReference>
<dbReference type="PANTHER" id="PTHR23239:SF106">
    <property type="entry name" value="KERATIN, TYPE I CYTOSKELETAL 39"/>
    <property type="match status" value="1"/>
</dbReference>
<proteinExistence type="inferred from homology"/>
<dbReference type="OrthoDB" id="2441647at2759"/>
<dbReference type="EMBL" id="LZPO01076158">
    <property type="protein sequence ID" value="OBS68075.1"/>
    <property type="molecule type" value="Genomic_DNA"/>
</dbReference>
<evidence type="ECO:0000259" key="4">
    <source>
        <dbReference type="PROSITE" id="PS51842"/>
    </source>
</evidence>
<dbReference type="GO" id="GO:0005882">
    <property type="term" value="C:intermediate filament"/>
    <property type="evidence" value="ECO:0007669"/>
    <property type="project" value="UniProtKB-KW"/>
</dbReference>
<gene>
    <name evidence="6" type="ORF">A6R68_03383</name>
    <name evidence="5" type="ORF">A6R68_07744</name>
</gene>
<evidence type="ECO:0000313" key="7">
    <source>
        <dbReference type="Proteomes" id="UP000092124"/>
    </source>
</evidence>
<dbReference type="InterPro" id="IPR018039">
    <property type="entry name" value="IF_conserved"/>
</dbReference>
<keyword evidence="7" id="KW-1185">Reference proteome</keyword>
<dbReference type="GO" id="GO:0030855">
    <property type="term" value="P:epithelial cell differentiation"/>
    <property type="evidence" value="ECO:0007669"/>
    <property type="project" value="TreeGrafter"/>
</dbReference>
<dbReference type="EMBL" id="LZPO01098623">
    <property type="protein sequence ID" value="OBS63718.1"/>
    <property type="molecule type" value="Genomic_DNA"/>
</dbReference>
<evidence type="ECO:0000256" key="3">
    <source>
        <dbReference type="RuleBase" id="RU000685"/>
    </source>
</evidence>
<sequence length="117" mass="13268">MEANAKGLKQILYVLTLSKADLEARVQSLTEELLCLKTNHEEEINSLQCQLGDRINMEVTAAFSIQGLIYNLEAQVADIRGALERKNQECQVLLDIKSRLEYEITTYHSLLESLDGR</sequence>
<reference evidence="6 7" key="1">
    <citation type="submission" date="2016-06" db="EMBL/GenBank/DDBJ databases">
        <title>The Draft Genome Sequence and Annotation of the Desert Woodrat Neotoma lepida.</title>
        <authorList>
            <person name="Campbell M."/>
            <person name="Oakeson K.F."/>
            <person name="Yandell M."/>
            <person name="Halpert J.R."/>
            <person name="Dearing D."/>
        </authorList>
    </citation>
    <scope>NUCLEOTIDE SEQUENCE [LARGE SCALE GENOMIC DNA]</scope>
    <source>
        <strain evidence="6">417</strain>
        <tissue evidence="6">Liver</tissue>
    </source>
</reference>
<evidence type="ECO:0000313" key="5">
    <source>
        <dbReference type="EMBL" id="OBS63718.1"/>
    </source>
</evidence>
<dbReference type="PROSITE" id="PS51842">
    <property type="entry name" value="IF_ROD_2"/>
    <property type="match status" value="1"/>
</dbReference>
<dbReference type="GO" id="GO:0005198">
    <property type="term" value="F:structural molecule activity"/>
    <property type="evidence" value="ECO:0007669"/>
    <property type="project" value="InterPro"/>
</dbReference>
<organism evidence="6 7">
    <name type="scientific">Neotoma lepida</name>
    <name type="common">Desert woodrat</name>
    <dbReference type="NCBI Taxonomy" id="56216"/>
    <lineage>
        <taxon>Eukaryota</taxon>
        <taxon>Metazoa</taxon>
        <taxon>Chordata</taxon>
        <taxon>Craniata</taxon>
        <taxon>Vertebrata</taxon>
        <taxon>Euteleostomi</taxon>
        <taxon>Mammalia</taxon>
        <taxon>Eutheria</taxon>
        <taxon>Euarchontoglires</taxon>
        <taxon>Glires</taxon>
        <taxon>Rodentia</taxon>
        <taxon>Myomorpha</taxon>
        <taxon>Muroidea</taxon>
        <taxon>Cricetidae</taxon>
        <taxon>Neotominae</taxon>
        <taxon>Neotoma</taxon>
    </lineage>
</organism>
<evidence type="ECO:0000313" key="6">
    <source>
        <dbReference type="EMBL" id="OBS68075.1"/>
    </source>
</evidence>
<evidence type="ECO:0000256" key="1">
    <source>
        <dbReference type="ARBA" id="ARBA00022754"/>
    </source>
</evidence>
<name>A0A1A6GQW5_NEOLE</name>
<dbReference type="PANTHER" id="PTHR23239">
    <property type="entry name" value="INTERMEDIATE FILAMENT"/>
    <property type="match status" value="1"/>
</dbReference>
<dbReference type="InterPro" id="IPR039008">
    <property type="entry name" value="IF_rod_dom"/>
</dbReference>
<keyword evidence="2" id="KW-0175">Coiled coil</keyword>
<protein>
    <recommendedName>
        <fullName evidence="4">IF rod domain-containing protein</fullName>
    </recommendedName>
</protein>
<feature type="domain" description="IF rod" evidence="4">
    <location>
        <begin position="1"/>
        <end position="117"/>
    </location>
</feature>
<dbReference type="Pfam" id="PF00038">
    <property type="entry name" value="Filament"/>
    <property type="match status" value="2"/>
</dbReference>
<comment type="similarity">
    <text evidence="3">Belongs to the intermediate filament family.</text>
</comment>
<dbReference type="Gene3D" id="1.20.5.170">
    <property type="match status" value="1"/>
</dbReference>
<dbReference type="Proteomes" id="UP000092124">
    <property type="component" value="Unassembled WGS sequence"/>
</dbReference>
<dbReference type="GO" id="GO:0045109">
    <property type="term" value="P:intermediate filament organization"/>
    <property type="evidence" value="ECO:0007669"/>
    <property type="project" value="TreeGrafter"/>
</dbReference>